<dbReference type="InterPro" id="IPR027417">
    <property type="entry name" value="P-loop_NTPase"/>
</dbReference>
<dbReference type="GO" id="GO:0006260">
    <property type="term" value="P:DNA replication"/>
    <property type="evidence" value="ECO:0007669"/>
    <property type="project" value="TreeGrafter"/>
</dbReference>
<dbReference type="Pfam" id="PF21530">
    <property type="entry name" value="Pif1_2B_dom"/>
    <property type="match status" value="1"/>
</dbReference>
<dbReference type="SUPFAM" id="SSF52540">
    <property type="entry name" value="P-loop containing nucleoside triphosphate hydrolases"/>
    <property type="match status" value="1"/>
</dbReference>
<keyword evidence="2" id="KW-1185">Reference proteome</keyword>
<dbReference type="GO" id="GO:0005657">
    <property type="term" value="C:replication fork"/>
    <property type="evidence" value="ECO:0007669"/>
    <property type="project" value="TreeGrafter"/>
</dbReference>
<dbReference type="AlphaFoldDB" id="A0A7E6FEA0"/>
<evidence type="ECO:0000259" key="1">
    <source>
        <dbReference type="Pfam" id="PF21530"/>
    </source>
</evidence>
<proteinExistence type="predicted"/>
<evidence type="ECO:0000313" key="3">
    <source>
        <dbReference type="RefSeq" id="XP_036366079.1"/>
    </source>
</evidence>
<dbReference type="PANTHER" id="PTHR23274">
    <property type="entry name" value="DNA HELICASE-RELATED"/>
    <property type="match status" value="1"/>
</dbReference>
<feature type="domain" description="DNA helicase Pif1-like 2B" evidence="1">
    <location>
        <begin position="133"/>
        <end position="177"/>
    </location>
</feature>
<organism evidence="2 3">
    <name type="scientific">Octopus sinensis</name>
    <name type="common">East Asian common octopus</name>
    <dbReference type="NCBI Taxonomy" id="2607531"/>
    <lineage>
        <taxon>Eukaryota</taxon>
        <taxon>Metazoa</taxon>
        <taxon>Spiralia</taxon>
        <taxon>Lophotrochozoa</taxon>
        <taxon>Mollusca</taxon>
        <taxon>Cephalopoda</taxon>
        <taxon>Coleoidea</taxon>
        <taxon>Octopodiformes</taxon>
        <taxon>Octopoda</taxon>
        <taxon>Incirrata</taxon>
        <taxon>Octopodidae</taxon>
        <taxon>Octopus</taxon>
    </lineage>
</organism>
<protein>
    <submittedName>
        <fullName evidence="3">Uncharacterized protein LOC118766632</fullName>
    </submittedName>
</protein>
<evidence type="ECO:0000313" key="2">
    <source>
        <dbReference type="Proteomes" id="UP000515154"/>
    </source>
</evidence>
<sequence length="265" mass="30084">MLCKTFHAHINVEFNDENKAALRSGSSHVQGRHNRTRLHSSPLELRMLPSADLTSCHYVTNFLRRPSHNGRQLMWHFQRILFQTDTDDQYDNALGEASLCRFPYKLRQHFTIMQLPSQDTVTDLDQVTHFPTEFLNSQDPPLLPPHELHLNVSCLVILLSNLNASTLCNGTRLEIKQIMDQDIEAQIITGHGKNNTVFIPKVPLTPTDCPYPMQSLQSPLKLSFTMTINKEQGPSLKIVGLDLRTSCFSHGQFYVGCSRVGHPVN</sequence>
<dbReference type="InterPro" id="IPR049163">
    <property type="entry name" value="Pif1-like_2B_dom"/>
</dbReference>
<accession>A0A7E6FEA0</accession>
<name>A0A7E6FEA0_9MOLL</name>
<dbReference type="RefSeq" id="XP_036366079.1">
    <property type="nucleotide sequence ID" value="XM_036510186.1"/>
</dbReference>
<dbReference type="PANTHER" id="PTHR23274:SF48">
    <property type="entry name" value="ATP-DEPENDENT DNA HELICASE"/>
    <property type="match status" value="1"/>
</dbReference>
<gene>
    <name evidence="3" type="primary">LOC118766632</name>
</gene>
<dbReference type="KEGG" id="osn:118766632"/>
<reference evidence="3" key="1">
    <citation type="submission" date="2025-08" db="UniProtKB">
        <authorList>
            <consortium name="RefSeq"/>
        </authorList>
    </citation>
    <scope>IDENTIFICATION</scope>
</reference>
<dbReference type="Proteomes" id="UP000515154">
    <property type="component" value="Linkage group LG16"/>
</dbReference>